<organism evidence="2 3">
    <name type="scientific">Chungangia koreensis</name>
    <dbReference type="NCBI Taxonomy" id="752657"/>
    <lineage>
        <taxon>Bacteria</taxon>
        <taxon>Bacillati</taxon>
        <taxon>Bacillota</taxon>
        <taxon>Bacilli</taxon>
        <taxon>Lactobacillales</taxon>
        <taxon>Chungangia</taxon>
    </lineage>
</organism>
<evidence type="ECO:0000313" key="2">
    <source>
        <dbReference type="EMBL" id="MFC4411401.1"/>
    </source>
</evidence>
<sequence length="104" mass="11885">MESSTIKNPTAQVPDTPEMNDRDLITDALSTEKHLANSYVTALHEASHDAFYQSILGIFEDTSKQQRNFYDLMFQHGWYSITPAQSAEIKQAEQQFTTSKQQLQ</sequence>
<dbReference type="Proteomes" id="UP001595817">
    <property type="component" value="Unassembled WGS sequence"/>
</dbReference>
<keyword evidence="2" id="KW-0167">Capsid protein</keyword>
<evidence type="ECO:0000313" key="3">
    <source>
        <dbReference type="Proteomes" id="UP001595817"/>
    </source>
</evidence>
<dbReference type="InterPro" id="IPR012851">
    <property type="entry name" value="Spore_coat_CotF-like"/>
</dbReference>
<evidence type="ECO:0000256" key="1">
    <source>
        <dbReference type="SAM" id="MobiDB-lite"/>
    </source>
</evidence>
<reference evidence="3" key="1">
    <citation type="journal article" date="2019" name="Int. J. Syst. Evol. Microbiol.">
        <title>The Global Catalogue of Microorganisms (GCM) 10K type strain sequencing project: providing services to taxonomists for standard genome sequencing and annotation.</title>
        <authorList>
            <consortium name="The Broad Institute Genomics Platform"/>
            <consortium name="The Broad Institute Genome Sequencing Center for Infectious Disease"/>
            <person name="Wu L."/>
            <person name="Ma J."/>
        </authorList>
    </citation>
    <scope>NUCLEOTIDE SEQUENCE [LARGE SCALE GENOMIC DNA]</scope>
    <source>
        <strain evidence="3">CCUG 59778</strain>
    </source>
</reference>
<protein>
    <submittedName>
        <fullName evidence="2">Spore coat protein</fullName>
    </submittedName>
</protein>
<keyword evidence="3" id="KW-1185">Reference proteome</keyword>
<accession>A0ABV8X6J9</accession>
<dbReference type="Pfam" id="PF07875">
    <property type="entry name" value="Coat_F"/>
    <property type="match status" value="1"/>
</dbReference>
<feature type="region of interest" description="Disordered" evidence="1">
    <location>
        <begin position="1"/>
        <end position="21"/>
    </location>
</feature>
<keyword evidence="2" id="KW-0946">Virion</keyword>
<feature type="compositionally biased region" description="Polar residues" evidence="1">
    <location>
        <begin position="1"/>
        <end position="13"/>
    </location>
</feature>
<gene>
    <name evidence="2" type="ORF">ACFOZY_13310</name>
</gene>
<name>A0ABV8X6J9_9LACT</name>
<proteinExistence type="predicted"/>
<dbReference type="RefSeq" id="WP_378156320.1">
    <property type="nucleotide sequence ID" value="NZ_JBHSEC010000020.1"/>
</dbReference>
<comment type="caution">
    <text evidence="2">The sequence shown here is derived from an EMBL/GenBank/DDBJ whole genome shotgun (WGS) entry which is preliminary data.</text>
</comment>
<dbReference type="EMBL" id="JBHSEC010000020">
    <property type="protein sequence ID" value="MFC4411401.1"/>
    <property type="molecule type" value="Genomic_DNA"/>
</dbReference>